<gene>
    <name evidence="1" type="ORF">COT78_02190</name>
</gene>
<dbReference type="EMBL" id="PEZW01000015">
    <property type="protein sequence ID" value="PIS07697.1"/>
    <property type="molecule type" value="Genomic_DNA"/>
</dbReference>
<evidence type="ECO:0000313" key="2">
    <source>
        <dbReference type="Proteomes" id="UP000231382"/>
    </source>
</evidence>
<name>A0A2H0W8K8_9BACT</name>
<comment type="caution">
    <text evidence="1">The sequence shown here is derived from an EMBL/GenBank/DDBJ whole genome shotgun (WGS) entry which is preliminary data.</text>
</comment>
<dbReference type="Proteomes" id="UP000231382">
    <property type="component" value="Unassembled WGS sequence"/>
</dbReference>
<organism evidence="1 2">
    <name type="scientific">Candidatus Berkelbacteria bacterium CG10_big_fil_rev_8_21_14_0_10_43_13</name>
    <dbReference type="NCBI Taxonomy" id="1974514"/>
    <lineage>
        <taxon>Bacteria</taxon>
        <taxon>Candidatus Berkelbacteria</taxon>
    </lineage>
</organism>
<accession>A0A2H0W8K8</accession>
<dbReference type="AlphaFoldDB" id="A0A2H0W8K8"/>
<evidence type="ECO:0000313" key="1">
    <source>
        <dbReference type="EMBL" id="PIS07697.1"/>
    </source>
</evidence>
<sequence length="182" mass="20447">MSTDRFADGVVALGERCVVVLGIRNGSTTSLILFTSGRDERNGVCSIAAQASFDRDVLARFKLNLAPDHAYACIADAVSDDVRQHRNSVALCPKPMMLYATERELFDVCLQPDRCFTRLDLIMMSSQMLGAISQTPPKRQDWNEQTHKRFANLHRLLMTRTQVAIRKWMGEMSQPLSPIITS</sequence>
<protein>
    <submittedName>
        <fullName evidence="1">Uncharacterized protein</fullName>
    </submittedName>
</protein>
<proteinExistence type="predicted"/>
<reference evidence="2" key="1">
    <citation type="submission" date="2017-09" db="EMBL/GenBank/DDBJ databases">
        <title>Depth-based differentiation of microbial function through sediment-hosted aquifers and enrichment of novel symbionts in the deep terrestrial subsurface.</title>
        <authorList>
            <person name="Probst A.J."/>
            <person name="Ladd B."/>
            <person name="Jarett J.K."/>
            <person name="Geller-Mcgrath D.E."/>
            <person name="Sieber C.M.K."/>
            <person name="Emerson J.B."/>
            <person name="Anantharaman K."/>
            <person name="Thomas B.C."/>
            <person name="Malmstrom R."/>
            <person name="Stieglmeier M."/>
            <person name="Klingl A."/>
            <person name="Woyke T."/>
            <person name="Ryan C.M."/>
            <person name="Banfield J.F."/>
        </authorList>
    </citation>
    <scope>NUCLEOTIDE SEQUENCE [LARGE SCALE GENOMIC DNA]</scope>
</reference>